<evidence type="ECO:0000313" key="1">
    <source>
        <dbReference type="EMBL" id="JAH61825.1"/>
    </source>
</evidence>
<dbReference type="AlphaFoldDB" id="A0A0E9U9J4"/>
<sequence length="17" mass="1934">MKWSTQDTTLILPNSAQ</sequence>
<dbReference type="EMBL" id="GBXM01046752">
    <property type="protein sequence ID" value="JAH61825.1"/>
    <property type="molecule type" value="Transcribed_RNA"/>
</dbReference>
<proteinExistence type="predicted"/>
<accession>A0A0E9U9J4</accession>
<organism evidence="1">
    <name type="scientific">Anguilla anguilla</name>
    <name type="common">European freshwater eel</name>
    <name type="synonym">Muraena anguilla</name>
    <dbReference type="NCBI Taxonomy" id="7936"/>
    <lineage>
        <taxon>Eukaryota</taxon>
        <taxon>Metazoa</taxon>
        <taxon>Chordata</taxon>
        <taxon>Craniata</taxon>
        <taxon>Vertebrata</taxon>
        <taxon>Euteleostomi</taxon>
        <taxon>Actinopterygii</taxon>
        <taxon>Neopterygii</taxon>
        <taxon>Teleostei</taxon>
        <taxon>Anguilliformes</taxon>
        <taxon>Anguillidae</taxon>
        <taxon>Anguilla</taxon>
    </lineage>
</organism>
<protein>
    <submittedName>
        <fullName evidence="1">Uncharacterized protein</fullName>
    </submittedName>
</protein>
<reference evidence="1" key="2">
    <citation type="journal article" date="2015" name="Fish Shellfish Immunol.">
        <title>Early steps in the European eel (Anguilla anguilla)-Vibrio vulnificus interaction in the gills: Role of the RtxA13 toxin.</title>
        <authorList>
            <person name="Callol A."/>
            <person name="Pajuelo D."/>
            <person name="Ebbesson L."/>
            <person name="Teles M."/>
            <person name="MacKenzie S."/>
            <person name="Amaro C."/>
        </authorList>
    </citation>
    <scope>NUCLEOTIDE SEQUENCE</scope>
</reference>
<name>A0A0E9U9J4_ANGAN</name>
<reference evidence="1" key="1">
    <citation type="submission" date="2014-11" db="EMBL/GenBank/DDBJ databases">
        <authorList>
            <person name="Amaro Gonzalez C."/>
        </authorList>
    </citation>
    <scope>NUCLEOTIDE SEQUENCE</scope>
</reference>